<feature type="transmembrane region" description="Helical" evidence="13">
    <location>
        <begin position="68"/>
        <end position="84"/>
    </location>
</feature>
<comment type="catalytic activity">
    <reaction evidence="12">
        <text>RX + glutathione = an S-substituted glutathione + a halide anion + H(+)</text>
        <dbReference type="Rhea" id="RHEA:16437"/>
        <dbReference type="ChEBI" id="CHEBI:15378"/>
        <dbReference type="ChEBI" id="CHEBI:16042"/>
        <dbReference type="ChEBI" id="CHEBI:17792"/>
        <dbReference type="ChEBI" id="CHEBI:57925"/>
        <dbReference type="ChEBI" id="CHEBI:90779"/>
        <dbReference type="EC" id="2.5.1.18"/>
    </reaction>
    <physiologicalReaction direction="left-to-right" evidence="12">
        <dbReference type="Rhea" id="RHEA:16438"/>
    </physiologicalReaction>
</comment>
<dbReference type="Gene3D" id="1.20.120.550">
    <property type="entry name" value="Membrane associated eicosanoid/glutathione metabolism-like domain"/>
    <property type="match status" value="1"/>
</dbReference>
<keyword evidence="6" id="KW-0256">Endoplasmic reticulum</keyword>
<dbReference type="GO" id="GO:0004364">
    <property type="term" value="F:glutathione transferase activity"/>
    <property type="evidence" value="ECO:0007669"/>
    <property type="project" value="UniProtKB-EC"/>
</dbReference>
<dbReference type="PANTHER" id="PTHR10689:SF6">
    <property type="entry name" value="MICROSOMAL GLUTATHIONE S-TRANSFERASE 1"/>
    <property type="match status" value="1"/>
</dbReference>
<feature type="transmembrane region" description="Helical" evidence="13">
    <location>
        <begin position="90"/>
        <end position="112"/>
    </location>
</feature>
<gene>
    <name evidence="14" type="ORF">SAMN02745148_02463</name>
</gene>
<comment type="subcellular location">
    <subcellularLocation>
        <location evidence="2">Endoplasmic reticulum membrane</location>
        <topology evidence="2">Multi-pass membrane protein</topology>
    </subcellularLocation>
</comment>
<evidence type="ECO:0000256" key="12">
    <source>
        <dbReference type="ARBA" id="ARBA00049385"/>
    </source>
</evidence>
<evidence type="ECO:0000256" key="7">
    <source>
        <dbReference type="ARBA" id="ARBA00022989"/>
    </source>
</evidence>
<evidence type="ECO:0000256" key="9">
    <source>
        <dbReference type="ARBA" id="ARBA00023136"/>
    </source>
</evidence>
<dbReference type="InterPro" id="IPR023352">
    <property type="entry name" value="MAPEG-like_dom_sf"/>
</dbReference>
<dbReference type="EMBL" id="FQUJ01000010">
    <property type="protein sequence ID" value="SHF37254.1"/>
    <property type="molecule type" value="Genomic_DNA"/>
</dbReference>
<evidence type="ECO:0000256" key="5">
    <source>
        <dbReference type="ARBA" id="ARBA00022692"/>
    </source>
</evidence>
<dbReference type="RefSeq" id="WP_072823255.1">
    <property type="nucleotide sequence ID" value="NZ_FQUJ01000010.1"/>
</dbReference>
<evidence type="ECO:0000256" key="4">
    <source>
        <dbReference type="ARBA" id="ARBA00022679"/>
    </source>
</evidence>
<sequence length="141" mass="15840">MSDVAYWYAISAVVLFFKMFANSLYQAYHRIGKQAFKTPEDARFVGRTPLDEELAPVQRAAMAWRNDLENIPIFLALGVAYGWVGASPGAAGWLFMTFTAARILHTIFYLMALQPWRTIAYGVGILCLFGMCWQIVTALMG</sequence>
<dbReference type="SUPFAM" id="SSF161084">
    <property type="entry name" value="MAPEG domain-like"/>
    <property type="match status" value="1"/>
</dbReference>
<feature type="transmembrane region" description="Helical" evidence="13">
    <location>
        <begin position="6"/>
        <end position="25"/>
    </location>
</feature>
<keyword evidence="4 14" id="KW-0808">Transferase</keyword>
<evidence type="ECO:0000256" key="11">
    <source>
        <dbReference type="ARBA" id="ARBA00039397"/>
    </source>
</evidence>
<dbReference type="GO" id="GO:0016020">
    <property type="term" value="C:membrane"/>
    <property type="evidence" value="ECO:0007669"/>
    <property type="project" value="InterPro"/>
</dbReference>
<evidence type="ECO:0000313" key="14">
    <source>
        <dbReference type="EMBL" id="SHF37254.1"/>
    </source>
</evidence>
<keyword evidence="7 13" id="KW-1133">Transmembrane helix</keyword>
<keyword evidence="5 13" id="KW-0812">Transmembrane</keyword>
<feature type="transmembrane region" description="Helical" evidence="13">
    <location>
        <begin position="119"/>
        <end position="140"/>
    </location>
</feature>
<evidence type="ECO:0000256" key="6">
    <source>
        <dbReference type="ARBA" id="ARBA00022824"/>
    </source>
</evidence>
<accession>A0A1M5B407</accession>
<evidence type="ECO:0000256" key="3">
    <source>
        <dbReference type="ARBA" id="ARBA00012452"/>
    </source>
</evidence>
<protein>
    <recommendedName>
        <fullName evidence="11">Microsomal glutathione S-transferase 1</fullName>
        <ecNumber evidence="3">2.5.1.18</ecNumber>
    </recommendedName>
</protein>
<dbReference type="PANTHER" id="PTHR10689">
    <property type="entry name" value="MICROSOMAL GLUTATHIONE S-TRANSFERASE 1"/>
    <property type="match status" value="1"/>
</dbReference>
<organism evidence="14 15">
    <name type="scientific">Modicisalibacter ilicicola DSM 19980</name>
    <dbReference type="NCBI Taxonomy" id="1121942"/>
    <lineage>
        <taxon>Bacteria</taxon>
        <taxon>Pseudomonadati</taxon>
        <taxon>Pseudomonadota</taxon>
        <taxon>Gammaproteobacteria</taxon>
        <taxon>Oceanospirillales</taxon>
        <taxon>Halomonadaceae</taxon>
        <taxon>Modicisalibacter</taxon>
    </lineage>
</organism>
<comment type="subunit">
    <text evidence="10">Homotrimer; The trimer binds only one molecule of glutathione.</text>
</comment>
<dbReference type="STRING" id="1121942.SAMN02745148_02463"/>
<evidence type="ECO:0000256" key="2">
    <source>
        <dbReference type="ARBA" id="ARBA00004477"/>
    </source>
</evidence>
<name>A0A1M5B407_9GAMM</name>
<dbReference type="Pfam" id="PF01124">
    <property type="entry name" value="MAPEG"/>
    <property type="match status" value="1"/>
</dbReference>
<proteinExistence type="predicted"/>
<keyword evidence="8" id="KW-0007">Acetylation</keyword>
<comment type="function">
    <text evidence="1">Conjugation of reduced glutathione to a wide number of exogenous and endogenous hydrophobic electrophiles.</text>
</comment>
<evidence type="ECO:0000256" key="13">
    <source>
        <dbReference type="SAM" id="Phobius"/>
    </source>
</evidence>
<dbReference type="OrthoDB" id="6365081at2"/>
<dbReference type="InterPro" id="IPR040162">
    <property type="entry name" value="MGST1-like"/>
</dbReference>
<dbReference type="InterPro" id="IPR001129">
    <property type="entry name" value="Membr-assoc_MAPEG"/>
</dbReference>
<keyword evidence="15" id="KW-1185">Reference proteome</keyword>
<evidence type="ECO:0000256" key="8">
    <source>
        <dbReference type="ARBA" id="ARBA00022990"/>
    </source>
</evidence>
<dbReference type="EC" id="2.5.1.18" evidence="3"/>
<evidence type="ECO:0000256" key="1">
    <source>
        <dbReference type="ARBA" id="ARBA00003701"/>
    </source>
</evidence>
<dbReference type="AlphaFoldDB" id="A0A1M5B407"/>
<evidence type="ECO:0000313" key="15">
    <source>
        <dbReference type="Proteomes" id="UP000184346"/>
    </source>
</evidence>
<evidence type="ECO:0000256" key="10">
    <source>
        <dbReference type="ARBA" id="ARBA00038540"/>
    </source>
</evidence>
<dbReference type="Proteomes" id="UP000184346">
    <property type="component" value="Unassembled WGS sequence"/>
</dbReference>
<keyword evidence="9 13" id="KW-0472">Membrane</keyword>
<reference evidence="14 15" key="1">
    <citation type="submission" date="2016-11" db="EMBL/GenBank/DDBJ databases">
        <authorList>
            <person name="Jaros S."/>
            <person name="Januszkiewicz K."/>
            <person name="Wedrychowicz H."/>
        </authorList>
    </citation>
    <scope>NUCLEOTIDE SEQUENCE [LARGE SCALE GENOMIC DNA]</scope>
    <source>
        <strain evidence="14 15">DSM 19980</strain>
    </source>
</reference>